<dbReference type="OrthoDB" id="2280939at2759"/>
<keyword evidence="2" id="KW-1185">Reference proteome</keyword>
<dbReference type="EMBL" id="MCGT01000033">
    <property type="protein sequence ID" value="ORX47465.1"/>
    <property type="molecule type" value="Genomic_DNA"/>
</dbReference>
<name>A0A1X2G840_9FUNG</name>
<sequence>MTKRTYEETMEDDVTISRPFYSRQQSVSSRYDLLRRQYSGNDYYDPYQREQHEQEQPHSKRKKWLDLQHLPSCHHDQQVRSAKRRKSWTSMIKYGLLQGALFGSAMAMTAVDYVHKAKEQLDDRSKKLRGHGVDFTSYFQPQPRSAWFDQRAKKTEALIRSICLDQQAYAYHHHQPYQDHYWGVVKDDYNVDFTPLPPPKPKLTTFIPPFKAQPS</sequence>
<protein>
    <submittedName>
        <fullName evidence="1">Uncharacterized protein</fullName>
    </submittedName>
</protein>
<accession>A0A1X2G840</accession>
<evidence type="ECO:0000313" key="2">
    <source>
        <dbReference type="Proteomes" id="UP000242146"/>
    </source>
</evidence>
<proteinExistence type="predicted"/>
<evidence type="ECO:0000313" key="1">
    <source>
        <dbReference type="EMBL" id="ORX47465.1"/>
    </source>
</evidence>
<reference evidence="1 2" key="1">
    <citation type="submission" date="2016-07" db="EMBL/GenBank/DDBJ databases">
        <title>Pervasive Adenine N6-methylation of Active Genes in Fungi.</title>
        <authorList>
            <consortium name="DOE Joint Genome Institute"/>
            <person name="Mondo S.J."/>
            <person name="Dannebaum R.O."/>
            <person name="Kuo R.C."/>
            <person name="Labutti K."/>
            <person name="Haridas S."/>
            <person name="Kuo A."/>
            <person name="Salamov A."/>
            <person name="Ahrendt S.R."/>
            <person name="Lipzen A."/>
            <person name="Sullivan W."/>
            <person name="Andreopoulos W.B."/>
            <person name="Clum A."/>
            <person name="Lindquist E."/>
            <person name="Daum C."/>
            <person name="Ramamoorthy G.K."/>
            <person name="Gryganskyi A."/>
            <person name="Culley D."/>
            <person name="Magnuson J.K."/>
            <person name="James T.Y."/>
            <person name="O'Malley M.A."/>
            <person name="Stajich J.E."/>
            <person name="Spatafora J.W."/>
            <person name="Visel A."/>
            <person name="Grigoriev I.V."/>
        </authorList>
    </citation>
    <scope>NUCLEOTIDE SEQUENCE [LARGE SCALE GENOMIC DNA]</scope>
    <source>
        <strain evidence="1 2">NRRL 3301</strain>
    </source>
</reference>
<dbReference type="AlphaFoldDB" id="A0A1X2G840"/>
<organism evidence="1 2">
    <name type="scientific">Hesseltinella vesiculosa</name>
    <dbReference type="NCBI Taxonomy" id="101127"/>
    <lineage>
        <taxon>Eukaryota</taxon>
        <taxon>Fungi</taxon>
        <taxon>Fungi incertae sedis</taxon>
        <taxon>Mucoromycota</taxon>
        <taxon>Mucoromycotina</taxon>
        <taxon>Mucoromycetes</taxon>
        <taxon>Mucorales</taxon>
        <taxon>Cunninghamellaceae</taxon>
        <taxon>Hesseltinella</taxon>
    </lineage>
</organism>
<gene>
    <name evidence="1" type="ORF">DM01DRAFT_1385861</name>
</gene>
<dbReference type="Proteomes" id="UP000242146">
    <property type="component" value="Unassembled WGS sequence"/>
</dbReference>
<comment type="caution">
    <text evidence="1">The sequence shown here is derived from an EMBL/GenBank/DDBJ whole genome shotgun (WGS) entry which is preliminary data.</text>
</comment>